<feature type="region of interest" description="Disordered" evidence="2">
    <location>
        <begin position="72"/>
        <end position="393"/>
    </location>
</feature>
<comment type="caution">
    <text evidence="3">The sequence shown here is derived from an EMBL/GenBank/DDBJ whole genome shotgun (WGS) entry which is preliminary data.</text>
</comment>
<dbReference type="EMBL" id="JACAZF010000005">
    <property type="protein sequence ID" value="KAF7303887.1"/>
    <property type="molecule type" value="Genomic_DNA"/>
</dbReference>
<feature type="compositionally biased region" description="Basic and acidic residues" evidence="2">
    <location>
        <begin position="560"/>
        <end position="578"/>
    </location>
</feature>
<feature type="compositionally biased region" description="Basic residues" evidence="2">
    <location>
        <begin position="78"/>
        <end position="87"/>
    </location>
</feature>
<keyword evidence="1" id="KW-0175">Coiled coil</keyword>
<dbReference type="AlphaFoldDB" id="A0A8H6W3S8"/>
<feature type="region of interest" description="Disordered" evidence="2">
    <location>
        <begin position="405"/>
        <end position="447"/>
    </location>
</feature>
<dbReference type="RefSeq" id="XP_037220859.1">
    <property type="nucleotide sequence ID" value="XM_037362938.1"/>
</dbReference>
<dbReference type="GeneID" id="59345454"/>
<evidence type="ECO:0000256" key="1">
    <source>
        <dbReference type="SAM" id="Coils"/>
    </source>
</evidence>
<feature type="compositionally biased region" description="Polar residues" evidence="2">
    <location>
        <begin position="95"/>
        <end position="129"/>
    </location>
</feature>
<evidence type="ECO:0000313" key="4">
    <source>
        <dbReference type="Proteomes" id="UP000636479"/>
    </source>
</evidence>
<feature type="compositionally biased region" description="Basic and acidic residues" evidence="2">
    <location>
        <begin position="131"/>
        <end position="142"/>
    </location>
</feature>
<feature type="compositionally biased region" description="Polar residues" evidence="2">
    <location>
        <begin position="187"/>
        <end position="199"/>
    </location>
</feature>
<feature type="compositionally biased region" description="Polar residues" evidence="2">
    <location>
        <begin position="309"/>
        <end position="325"/>
    </location>
</feature>
<name>A0A8H6W3S8_9AGAR</name>
<organism evidence="3 4">
    <name type="scientific">Mycena indigotica</name>
    <dbReference type="NCBI Taxonomy" id="2126181"/>
    <lineage>
        <taxon>Eukaryota</taxon>
        <taxon>Fungi</taxon>
        <taxon>Dikarya</taxon>
        <taxon>Basidiomycota</taxon>
        <taxon>Agaricomycotina</taxon>
        <taxon>Agaricomycetes</taxon>
        <taxon>Agaricomycetidae</taxon>
        <taxon>Agaricales</taxon>
        <taxon>Marasmiineae</taxon>
        <taxon>Mycenaceae</taxon>
        <taxon>Mycena</taxon>
    </lineage>
</organism>
<feature type="compositionally biased region" description="Polar residues" evidence="2">
    <location>
        <begin position="653"/>
        <end position="668"/>
    </location>
</feature>
<evidence type="ECO:0008006" key="5">
    <source>
        <dbReference type="Google" id="ProtNLM"/>
    </source>
</evidence>
<feature type="region of interest" description="Disordered" evidence="2">
    <location>
        <begin position="548"/>
        <end position="578"/>
    </location>
</feature>
<feature type="region of interest" description="Disordered" evidence="2">
    <location>
        <begin position="1"/>
        <end position="23"/>
    </location>
</feature>
<sequence length="1179" mass="130241">MSNPQIVETSESEGGFEAHESDDEQLWEAVAIVKEKPGFYLVKWAGNRPDGKPWPNSWARRCDITDDLVHRWKEEKGTKKKKKKGKAEKKVALKSNVSVGSSRASTIVRTTPTAGSSSRSLRSNATASVGKSEEYESISRDGSKKRRASKPLPVPSDDDEPPRPPSKRRKVTVSNGKPPNKPLDQIFSVSKGRQISSPLRPSVILEKTPSIRKHPLNRRISFSSSDEGDDNPPATAIKAAPLPTRFRSERLVEQSQALAPGGDAQLEQFNRDLAALPEPEGGMPLGKPSLFLPSTSDEESTDPPRRASKNTIARQRGSPTATEYQLSAPPSPQQASVRPINDDFRVGDVPETQSTEGDEDDMQEVVAPQIPKPTLKAKMKPRSPAKSLNPMVLYTPTRFKDTLHRARLPEHPDENDDSIRTFSSPVKGKKTQEQEVDDAEEQSQRLRRRGIELADAVRAERRAQNAQYVPQRAALTLDDIIQRHNPPPAQEGVTILSTTESEANGSQPVKDQVLSDVVALRQEEEESTQDMMEYLNEAELAAGDKELDAASDGTGYEGHSSSDGEAIRSITERSPDLDLPERVAFYAEMSQSQSQQGKYEIEEGDDPESLVYHEDSLFVEQLSDRPNGGSPARSRSSSSVIVNPDSQLALPPTASTEMNSPAQKSQIPSEEPATRLEAAMQLLNEKSNEIIRLGNLLADEQMSVLAERAKNAVLQAQAQSSVLARDNNLDPNERLNKALEEKGLADNRALAAEEARAALQVQLENAQRDSAYNAQQVETLREAYMKASAFSDEATRENKKLQAELEISQAQTRNGVALIKATFEQRETQLRAEVTEWRNQAKFLREQAIRTNDDDLRRRAAEHPELAAKCLQLAEEKDDLEEQLEQLTEDLSVAKDECARAQQDCARLEDEPRPVALHGDMLIYRCHWRTQENVVCPVLVLTKEGLDEHTLMHVQLQSSMLLLNFIGLSLLQMATASLYPTYPIRDSVFFPDTIECVTWTDSVSSPRLSEMGSLSIDLCNTYGDNCIRLAHKVSPRSRSHCVHIPANLTTWDHYVFILETCSPTTQQFWTADFTVNTPASQLTPPPPSDGNRTNIDRLLTLVLPTTTLVSEIPPALTTIPAAITITAGPPPADGGGGIGLNRLGSPNASAPRKGNHLHKTRLRLFYVLWPSLIGVSLAL</sequence>
<dbReference type="OrthoDB" id="3647690at2759"/>
<feature type="coiled-coil region" evidence="1">
    <location>
        <begin position="749"/>
        <end position="911"/>
    </location>
</feature>
<gene>
    <name evidence="3" type="ORF">MIND_00618800</name>
</gene>
<proteinExistence type="predicted"/>
<keyword evidence="4" id="KW-1185">Reference proteome</keyword>
<protein>
    <recommendedName>
        <fullName evidence="5">Chromo domain-containing protein</fullName>
    </recommendedName>
</protein>
<evidence type="ECO:0000256" key="2">
    <source>
        <dbReference type="SAM" id="MobiDB-lite"/>
    </source>
</evidence>
<evidence type="ECO:0000313" key="3">
    <source>
        <dbReference type="EMBL" id="KAF7303887.1"/>
    </source>
</evidence>
<accession>A0A8H6W3S8</accession>
<feature type="region of interest" description="Disordered" evidence="2">
    <location>
        <begin position="622"/>
        <end position="672"/>
    </location>
</feature>
<dbReference type="Proteomes" id="UP000636479">
    <property type="component" value="Unassembled WGS sequence"/>
</dbReference>
<reference evidence="3" key="1">
    <citation type="submission" date="2020-05" db="EMBL/GenBank/DDBJ databases">
        <title>Mycena genomes resolve the evolution of fungal bioluminescence.</title>
        <authorList>
            <person name="Tsai I.J."/>
        </authorList>
    </citation>
    <scope>NUCLEOTIDE SEQUENCE</scope>
    <source>
        <strain evidence="3">171206Taipei</strain>
    </source>
</reference>